<gene>
    <name evidence="2" type="ORF">PMAYCL1PPCAC_32043</name>
</gene>
<dbReference type="Pfam" id="PF07914">
    <property type="entry name" value="DUF1679"/>
    <property type="match status" value="1"/>
</dbReference>
<accession>A0AAN5DE38</accession>
<dbReference type="InterPro" id="IPR012877">
    <property type="entry name" value="Dhs-27"/>
</dbReference>
<dbReference type="Proteomes" id="UP001328107">
    <property type="component" value="Unassembled WGS sequence"/>
</dbReference>
<feature type="domain" description="CHK kinase-like" evidence="1">
    <location>
        <begin position="156"/>
        <end position="339"/>
    </location>
</feature>
<name>A0AAN5DE38_9BILA</name>
<evidence type="ECO:0000313" key="2">
    <source>
        <dbReference type="EMBL" id="GMR61848.1"/>
    </source>
</evidence>
<evidence type="ECO:0000259" key="1">
    <source>
        <dbReference type="SMART" id="SM00587"/>
    </source>
</evidence>
<dbReference type="AlphaFoldDB" id="A0AAN5DE38"/>
<proteinExistence type="predicted"/>
<dbReference type="SUPFAM" id="SSF56112">
    <property type="entry name" value="Protein kinase-like (PK-like)"/>
    <property type="match status" value="1"/>
</dbReference>
<dbReference type="InterPro" id="IPR052961">
    <property type="entry name" value="Oxido-Kinase-like_Enzymes"/>
</dbReference>
<dbReference type="InterPro" id="IPR015897">
    <property type="entry name" value="CHK_kinase-like"/>
</dbReference>
<protein>
    <recommendedName>
        <fullName evidence="1">CHK kinase-like domain-containing protein</fullName>
    </recommendedName>
</protein>
<sequence>SLAAMNIRQAADGILGTHVKWEEFEHNLRKALKTESRFGPNKSAVDIGEGIGYASRCALVSCHWQGEGSELLPKRVVLKMGSCMAIANLVALLPDHQNPYLNGPAELWERMENNIRDMHNIECDMYDFMELFEGDHTVPRRYYAKAFTDENLLAGQICMEYMEDSQMLNFHERVSLVQMKQIARALGRLQADSTKHEVTSESIKTKDIFAEFTKSKPKEQYMVAFGPLKMMEASLAEPIEKVEQLMSEYYDATVPSSIHKQLGLKPVLVNGDMRTENVLVDKDTGDLRALIDWQCCHLGVGVEDLLRISFFAQTTDDRRASAPMLIEEMYEAFVDNLNGSPAPFSLQQLKDAYDLLFPHCALFFATGLSLLMKPASGISDEEKQRRHEVMLDKARGVIEDMVAYHEKNRDGKHKIVWNYAAA</sequence>
<reference evidence="3" key="1">
    <citation type="submission" date="2022-10" db="EMBL/GenBank/DDBJ databases">
        <title>Genome assembly of Pristionchus species.</title>
        <authorList>
            <person name="Yoshida K."/>
            <person name="Sommer R.J."/>
        </authorList>
    </citation>
    <scope>NUCLEOTIDE SEQUENCE [LARGE SCALE GENOMIC DNA]</scope>
    <source>
        <strain evidence="3">RS5460</strain>
    </source>
</reference>
<evidence type="ECO:0000313" key="3">
    <source>
        <dbReference type="Proteomes" id="UP001328107"/>
    </source>
</evidence>
<dbReference type="SMART" id="SM00587">
    <property type="entry name" value="CHK"/>
    <property type="match status" value="1"/>
</dbReference>
<comment type="caution">
    <text evidence="2">The sequence shown here is derived from an EMBL/GenBank/DDBJ whole genome shotgun (WGS) entry which is preliminary data.</text>
</comment>
<feature type="non-terminal residue" evidence="2">
    <location>
        <position position="1"/>
    </location>
</feature>
<dbReference type="EMBL" id="BTRK01000006">
    <property type="protein sequence ID" value="GMR61848.1"/>
    <property type="molecule type" value="Genomic_DNA"/>
</dbReference>
<dbReference type="PANTHER" id="PTHR23020:SF8">
    <property type="entry name" value="CHK KINASE-LIKE DOMAIN-CONTAINING PROTEIN"/>
    <property type="match status" value="1"/>
</dbReference>
<dbReference type="PANTHER" id="PTHR23020">
    <property type="entry name" value="UNCHARACTERIZED NUCLEAR HORMONE RECEPTOR-RELATED"/>
    <property type="match status" value="1"/>
</dbReference>
<dbReference type="Gene3D" id="3.90.1200.10">
    <property type="match status" value="1"/>
</dbReference>
<keyword evidence="3" id="KW-1185">Reference proteome</keyword>
<organism evidence="2 3">
    <name type="scientific">Pristionchus mayeri</name>
    <dbReference type="NCBI Taxonomy" id="1317129"/>
    <lineage>
        <taxon>Eukaryota</taxon>
        <taxon>Metazoa</taxon>
        <taxon>Ecdysozoa</taxon>
        <taxon>Nematoda</taxon>
        <taxon>Chromadorea</taxon>
        <taxon>Rhabditida</taxon>
        <taxon>Rhabditina</taxon>
        <taxon>Diplogasteromorpha</taxon>
        <taxon>Diplogasteroidea</taxon>
        <taxon>Neodiplogasteridae</taxon>
        <taxon>Pristionchus</taxon>
    </lineage>
</organism>
<dbReference type="InterPro" id="IPR011009">
    <property type="entry name" value="Kinase-like_dom_sf"/>
</dbReference>